<dbReference type="SMART" id="SM00342">
    <property type="entry name" value="HTH_ARAC"/>
    <property type="match status" value="1"/>
</dbReference>
<feature type="domain" description="HTH araC/xylS-type" evidence="4">
    <location>
        <begin position="184"/>
        <end position="280"/>
    </location>
</feature>
<dbReference type="OrthoDB" id="4480133at2"/>
<protein>
    <submittedName>
        <fullName evidence="5">Transcriptional regulator, AraC family</fullName>
    </submittedName>
</protein>
<keyword evidence="3" id="KW-0804">Transcription</keyword>
<evidence type="ECO:0000256" key="3">
    <source>
        <dbReference type="ARBA" id="ARBA00023163"/>
    </source>
</evidence>
<dbReference type="InterPro" id="IPR011051">
    <property type="entry name" value="RmlC_Cupin_sf"/>
</dbReference>
<dbReference type="PROSITE" id="PS01124">
    <property type="entry name" value="HTH_ARAC_FAMILY_2"/>
    <property type="match status" value="1"/>
</dbReference>
<dbReference type="HOGENOM" id="CLU_073843_0_0_10"/>
<sequence>MLRLPSEISSQPFESLKFRENTFVAFRSNLYPFNNQVFFEENTVIYILEGDKIFRSELTEFKVKKGDILFIRKGYYLYSESTNATYKSLVFFIDSPLIKEFVNQHADLLREGPPRQSPSWVMKLTSDESFGKFVESVLPYFRTDTEYLDHFLRLKAQELLLHLINTDKKGDFRKFLLENFSGKKIDLDYVLNTFYLKNLSLSDLAKISGRSLSSFKREFVAKYGESPASKIRSLRLDHAHFLLKNKLNTVEEVAEAIGYDSVPHFIKSFKEKFGTTPKKI</sequence>
<evidence type="ECO:0000313" key="6">
    <source>
        <dbReference type="Proteomes" id="UP000007435"/>
    </source>
</evidence>
<dbReference type="Pfam" id="PF22200">
    <property type="entry name" value="ExsA_N"/>
    <property type="match status" value="1"/>
</dbReference>
<evidence type="ECO:0000256" key="2">
    <source>
        <dbReference type="ARBA" id="ARBA00023125"/>
    </source>
</evidence>
<dbReference type="GO" id="GO:0003700">
    <property type="term" value="F:DNA-binding transcription factor activity"/>
    <property type="evidence" value="ECO:0007669"/>
    <property type="project" value="InterPro"/>
</dbReference>
<reference key="1">
    <citation type="submission" date="2010-11" db="EMBL/GenBank/DDBJ databases">
        <title>The complete genome of Leadbetterella byssophila DSM 17132.</title>
        <authorList>
            <consortium name="US DOE Joint Genome Institute (JGI-PGF)"/>
            <person name="Lucas S."/>
            <person name="Copeland A."/>
            <person name="Lapidus A."/>
            <person name="Glavina del Rio T."/>
            <person name="Dalin E."/>
            <person name="Tice H."/>
            <person name="Bruce D."/>
            <person name="Goodwin L."/>
            <person name="Pitluck S."/>
            <person name="Kyrpides N."/>
            <person name="Mavromatis K."/>
            <person name="Ivanova N."/>
            <person name="Teshima H."/>
            <person name="Brettin T."/>
            <person name="Detter J.C."/>
            <person name="Han C."/>
            <person name="Tapia R."/>
            <person name="Land M."/>
            <person name="Hauser L."/>
            <person name="Markowitz V."/>
            <person name="Cheng J.-F."/>
            <person name="Hugenholtz P."/>
            <person name="Woyke T."/>
            <person name="Wu D."/>
            <person name="Tindall B."/>
            <person name="Pomrenke H.G."/>
            <person name="Brambilla E."/>
            <person name="Klenk H.-P."/>
            <person name="Eisen J.A."/>
        </authorList>
    </citation>
    <scope>NUCLEOTIDE SEQUENCE [LARGE SCALE GENOMIC DNA]</scope>
    <source>
        <strain>DSM 17132</strain>
    </source>
</reference>
<dbReference type="RefSeq" id="WP_013409096.1">
    <property type="nucleotide sequence ID" value="NC_014655.1"/>
</dbReference>
<dbReference type="Gene3D" id="1.10.10.60">
    <property type="entry name" value="Homeodomain-like"/>
    <property type="match status" value="1"/>
</dbReference>
<keyword evidence="6" id="KW-1185">Reference proteome</keyword>
<dbReference type="PRINTS" id="PR00032">
    <property type="entry name" value="HTHARAC"/>
</dbReference>
<dbReference type="SUPFAM" id="SSF46689">
    <property type="entry name" value="Homeodomain-like"/>
    <property type="match status" value="1"/>
</dbReference>
<evidence type="ECO:0000256" key="1">
    <source>
        <dbReference type="ARBA" id="ARBA00023015"/>
    </source>
</evidence>
<dbReference type="InterPro" id="IPR018062">
    <property type="entry name" value="HTH_AraC-typ_CS"/>
</dbReference>
<dbReference type="GO" id="GO:0043565">
    <property type="term" value="F:sequence-specific DNA binding"/>
    <property type="evidence" value="ECO:0007669"/>
    <property type="project" value="InterPro"/>
</dbReference>
<dbReference type="PROSITE" id="PS00041">
    <property type="entry name" value="HTH_ARAC_FAMILY_1"/>
    <property type="match status" value="1"/>
</dbReference>
<dbReference type="PANTHER" id="PTHR43280">
    <property type="entry name" value="ARAC-FAMILY TRANSCRIPTIONAL REGULATOR"/>
    <property type="match status" value="1"/>
</dbReference>
<dbReference type="InterPro" id="IPR018060">
    <property type="entry name" value="HTH_AraC"/>
</dbReference>
<dbReference type="PANTHER" id="PTHR43280:SF2">
    <property type="entry name" value="HTH-TYPE TRANSCRIPTIONAL REGULATOR EXSA"/>
    <property type="match status" value="1"/>
</dbReference>
<dbReference type="InterPro" id="IPR020449">
    <property type="entry name" value="Tscrpt_reg_AraC-type_HTH"/>
</dbReference>
<gene>
    <name evidence="5" type="ordered locus">Lbys_2379</name>
</gene>
<dbReference type="eggNOG" id="COG4977">
    <property type="taxonomic scope" value="Bacteria"/>
</dbReference>
<dbReference type="AlphaFoldDB" id="E4RX16"/>
<keyword evidence="1" id="KW-0805">Transcription regulation</keyword>
<evidence type="ECO:0000313" key="5">
    <source>
        <dbReference type="EMBL" id="ADQ18055.1"/>
    </source>
</evidence>
<dbReference type="InterPro" id="IPR054015">
    <property type="entry name" value="ExsA-like_N"/>
</dbReference>
<dbReference type="Pfam" id="PF12833">
    <property type="entry name" value="HTH_18"/>
    <property type="match status" value="1"/>
</dbReference>
<keyword evidence="2" id="KW-0238">DNA-binding</keyword>
<dbReference type="STRING" id="649349.Lbys_2379"/>
<dbReference type="InterPro" id="IPR009057">
    <property type="entry name" value="Homeodomain-like_sf"/>
</dbReference>
<organism evidence="5 6">
    <name type="scientific">Leadbetterella byssophila (strain DSM 17132 / JCM 16389 / KACC 11308 / NBRC 106382 / 4M15)</name>
    <dbReference type="NCBI Taxonomy" id="649349"/>
    <lineage>
        <taxon>Bacteria</taxon>
        <taxon>Pseudomonadati</taxon>
        <taxon>Bacteroidota</taxon>
        <taxon>Cytophagia</taxon>
        <taxon>Cytophagales</taxon>
        <taxon>Leadbetterellaceae</taxon>
        <taxon>Leadbetterella</taxon>
    </lineage>
</organism>
<evidence type="ECO:0000259" key="4">
    <source>
        <dbReference type="PROSITE" id="PS01124"/>
    </source>
</evidence>
<dbReference type="EMBL" id="CP002305">
    <property type="protein sequence ID" value="ADQ18055.1"/>
    <property type="molecule type" value="Genomic_DNA"/>
</dbReference>
<reference evidence="5 6" key="2">
    <citation type="journal article" date="2011" name="Stand. Genomic Sci.">
        <title>Complete genome sequence of Leadbetterella byssophila type strain (4M15).</title>
        <authorList>
            <person name="Abt B."/>
            <person name="Teshima H."/>
            <person name="Lucas S."/>
            <person name="Lapidus A."/>
            <person name="Del Rio T.G."/>
            <person name="Nolan M."/>
            <person name="Tice H."/>
            <person name="Cheng J.F."/>
            <person name="Pitluck S."/>
            <person name="Liolios K."/>
            <person name="Pagani I."/>
            <person name="Ivanova N."/>
            <person name="Mavromatis K."/>
            <person name="Pati A."/>
            <person name="Tapia R."/>
            <person name="Han C."/>
            <person name="Goodwin L."/>
            <person name="Chen A."/>
            <person name="Palaniappan K."/>
            <person name="Land M."/>
            <person name="Hauser L."/>
            <person name="Chang Y.J."/>
            <person name="Jeffries C.D."/>
            <person name="Rohde M."/>
            <person name="Goker M."/>
            <person name="Tindall B.J."/>
            <person name="Detter J.C."/>
            <person name="Woyke T."/>
            <person name="Bristow J."/>
            <person name="Eisen J.A."/>
            <person name="Markowitz V."/>
            <person name="Hugenholtz P."/>
            <person name="Klenk H.P."/>
            <person name="Kyrpides N.C."/>
        </authorList>
    </citation>
    <scope>NUCLEOTIDE SEQUENCE [LARGE SCALE GENOMIC DNA]</scope>
    <source>
        <strain evidence="6">DSM 17132 / JCM 16389 / KACC 11308 / NBRC 106382 / 4M15</strain>
    </source>
</reference>
<proteinExistence type="predicted"/>
<accession>E4RX16</accession>
<dbReference type="Proteomes" id="UP000007435">
    <property type="component" value="Chromosome"/>
</dbReference>
<dbReference type="SUPFAM" id="SSF51182">
    <property type="entry name" value="RmlC-like cupins"/>
    <property type="match status" value="1"/>
</dbReference>
<name>E4RX16_LEAB4</name>
<dbReference type="KEGG" id="lby:Lbys_2379"/>